<dbReference type="EMBL" id="MU032344">
    <property type="protein sequence ID" value="KAF3771208.1"/>
    <property type="molecule type" value="Genomic_DNA"/>
</dbReference>
<organism evidence="1 2">
    <name type="scientific">Cryphonectria parasitica (strain ATCC 38755 / EP155)</name>
    <dbReference type="NCBI Taxonomy" id="660469"/>
    <lineage>
        <taxon>Eukaryota</taxon>
        <taxon>Fungi</taxon>
        <taxon>Dikarya</taxon>
        <taxon>Ascomycota</taxon>
        <taxon>Pezizomycotina</taxon>
        <taxon>Sordariomycetes</taxon>
        <taxon>Sordariomycetidae</taxon>
        <taxon>Diaporthales</taxon>
        <taxon>Cryphonectriaceae</taxon>
        <taxon>Cryphonectria-Endothia species complex</taxon>
        <taxon>Cryphonectria</taxon>
    </lineage>
</organism>
<evidence type="ECO:0000313" key="2">
    <source>
        <dbReference type="Proteomes" id="UP000803844"/>
    </source>
</evidence>
<protein>
    <submittedName>
        <fullName evidence="1">Uncharacterized protein</fullName>
    </submittedName>
</protein>
<dbReference type="AlphaFoldDB" id="A0A9P4YD72"/>
<proteinExistence type="predicted"/>
<evidence type="ECO:0000313" key="1">
    <source>
        <dbReference type="EMBL" id="KAF3771208.1"/>
    </source>
</evidence>
<gene>
    <name evidence="1" type="ORF">M406DRAFT_320676</name>
</gene>
<dbReference type="RefSeq" id="XP_040782169.1">
    <property type="nucleotide sequence ID" value="XM_040919422.1"/>
</dbReference>
<dbReference type="Proteomes" id="UP000803844">
    <property type="component" value="Unassembled WGS sequence"/>
</dbReference>
<sequence length="75" mass="8821">MTCARVNFARRFKNRQRRKRSVSFLLVYGTGILERCHVVVSFSPHALQRHTNKVIQTLLEHRRVVVKMNIESCPT</sequence>
<reference evidence="1" key="1">
    <citation type="journal article" date="2020" name="Phytopathology">
        <title>Genome sequence of the chestnut blight fungus Cryphonectria parasitica EP155: A fundamental resource for an archetypical invasive plant pathogen.</title>
        <authorList>
            <person name="Crouch J.A."/>
            <person name="Dawe A."/>
            <person name="Aerts A."/>
            <person name="Barry K."/>
            <person name="Churchill A.C.L."/>
            <person name="Grimwood J."/>
            <person name="Hillman B."/>
            <person name="Milgroom M.G."/>
            <person name="Pangilinan J."/>
            <person name="Smith M."/>
            <person name="Salamov A."/>
            <person name="Schmutz J."/>
            <person name="Yadav J."/>
            <person name="Grigoriev I.V."/>
            <person name="Nuss D."/>
        </authorList>
    </citation>
    <scope>NUCLEOTIDE SEQUENCE</scope>
    <source>
        <strain evidence="1">EP155</strain>
    </source>
</reference>
<name>A0A9P4YD72_CRYP1</name>
<keyword evidence="2" id="KW-1185">Reference proteome</keyword>
<dbReference type="GeneID" id="63836551"/>
<comment type="caution">
    <text evidence="1">The sequence shown here is derived from an EMBL/GenBank/DDBJ whole genome shotgun (WGS) entry which is preliminary data.</text>
</comment>
<accession>A0A9P4YD72</accession>